<dbReference type="STRING" id="1314781.A0A165NJT9"/>
<dbReference type="OrthoDB" id="3173976at2759"/>
<dbReference type="PROSITE" id="PS50011">
    <property type="entry name" value="PROTEIN_KINASE_DOM"/>
    <property type="match status" value="1"/>
</dbReference>
<dbReference type="InterPro" id="IPR011009">
    <property type="entry name" value="Kinase-like_dom_sf"/>
</dbReference>
<dbReference type="GO" id="GO:0004672">
    <property type="term" value="F:protein kinase activity"/>
    <property type="evidence" value="ECO:0007669"/>
    <property type="project" value="InterPro"/>
</dbReference>
<evidence type="ECO:0000259" key="2">
    <source>
        <dbReference type="PROSITE" id="PS50011"/>
    </source>
</evidence>
<dbReference type="Proteomes" id="UP000077266">
    <property type="component" value="Unassembled WGS sequence"/>
</dbReference>
<evidence type="ECO:0000313" key="3">
    <source>
        <dbReference type="EMBL" id="KZW00843.1"/>
    </source>
</evidence>
<feature type="region of interest" description="Disordered" evidence="1">
    <location>
        <begin position="1"/>
        <end position="22"/>
    </location>
</feature>
<dbReference type="GO" id="GO:0005524">
    <property type="term" value="F:ATP binding"/>
    <property type="evidence" value="ECO:0007669"/>
    <property type="project" value="InterPro"/>
</dbReference>
<evidence type="ECO:0000256" key="1">
    <source>
        <dbReference type="SAM" id="MobiDB-lite"/>
    </source>
</evidence>
<keyword evidence="4" id="KW-1185">Reference proteome</keyword>
<accession>A0A165NJT9</accession>
<proteinExistence type="predicted"/>
<dbReference type="AlphaFoldDB" id="A0A165NJT9"/>
<dbReference type="Gene3D" id="1.10.510.10">
    <property type="entry name" value="Transferase(Phosphotransferase) domain 1"/>
    <property type="match status" value="1"/>
</dbReference>
<dbReference type="EMBL" id="KV425898">
    <property type="protein sequence ID" value="KZW00843.1"/>
    <property type="molecule type" value="Genomic_DNA"/>
</dbReference>
<protein>
    <recommendedName>
        <fullName evidence="2">Protein kinase domain-containing protein</fullName>
    </recommendedName>
</protein>
<dbReference type="PANTHER" id="PTHR44167">
    <property type="entry name" value="OVARIAN-SPECIFIC SERINE/THREONINE-PROTEIN KINASE LOK-RELATED"/>
    <property type="match status" value="1"/>
</dbReference>
<reference evidence="3 4" key="1">
    <citation type="journal article" date="2016" name="Mol. Biol. Evol.">
        <title>Comparative Genomics of Early-Diverging Mushroom-Forming Fungi Provides Insights into the Origins of Lignocellulose Decay Capabilities.</title>
        <authorList>
            <person name="Nagy L.G."/>
            <person name="Riley R."/>
            <person name="Tritt A."/>
            <person name="Adam C."/>
            <person name="Daum C."/>
            <person name="Floudas D."/>
            <person name="Sun H."/>
            <person name="Yadav J.S."/>
            <person name="Pangilinan J."/>
            <person name="Larsson K.H."/>
            <person name="Matsuura K."/>
            <person name="Barry K."/>
            <person name="Labutti K."/>
            <person name="Kuo R."/>
            <person name="Ohm R.A."/>
            <person name="Bhattacharya S.S."/>
            <person name="Shirouzu T."/>
            <person name="Yoshinaga Y."/>
            <person name="Martin F.M."/>
            <person name="Grigoriev I.V."/>
            <person name="Hibbett D.S."/>
        </authorList>
    </citation>
    <scope>NUCLEOTIDE SEQUENCE [LARGE SCALE GENOMIC DNA]</scope>
    <source>
        <strain evidence="3 4">HHB12029</strain>
    </source>
</reference>
<gene>
    <name evidence="3" type="ORF">EXIGLDRAFT_694806</name>
</gene>
<dbReference type="SUPFAM" id="SSF56112">
    <property type="entry name" value="Protein kinase-like (PK-like)"/>
    <property type="match status" value="1"/>
</dbReference>
<dbReference type="SMART" id="SM00220">
    <property type="entry name" value="S_TKc"/>
    <property type="match status" value="1"/>
</dbReference>
<dbReference type="Pfam" id="PF00069">
    <property type="entry name" value="Pkinase"/>
    <property type="match status" value="1"/>
</dbReference>
<dbReference type="PANTHER" id="PTHR44167:SF24">
    <property type="entry name" value="SERINE_THREONINE-PROTEIN KINASE CHK2"/>
    <property type="match status" value="1"/>
</dbReference>
<sequence>MLSPIPEKQRHEVARQKVRNAPEQAQKDMAALLACTAKVGVTRGEDVELFYLAALLLRAQDRVEEVLSSGEFKLHRCELIWAALAPHLKSAGYELSKRYMPGWTNHDQLPEGQSILEFSRARPETNGLGAFDSRAIHATRLAYSDQVVLKVVCTRPGTLGDEEVKILQYLNSPDLRNEPANAAVELLEVLDFPFIQSESELPSGFHVIVMPVLDSIGDFGARHTLDLMQQNFRAVAFLHSHGICHRDIGPRNLMVQDVEPRPPFTLRIIDFGYSFRIEGDSARIVQSTRAPWVGGQVQAEPESDGDDTTLYNPFKTEMYSLAFTWCMLLDERPKKVQELLDRMQDLNPDARPTAAAASKELDDILDSMPSWKLWKVFRQAESSLRRASLRVSVRLRMRLPRFWTRQRR</sequence>
<feature type="domain" description="Protein kinase" evidence="2">
    <location>
        <begin position="120"/>
        <end position="402"/>
    </location>
</feature>
<dbReference type="InterPro" id="IPR000719">
    <property type="entry name" value="Prot_kinase_dom"/>
</dbReference>
<dbReference type="InParanoid" id="A0A165NJT9"/>
<organism evidence="3 4">
    <name type="scientific">Exidia glandulosa HHB12029</name>
    <dbReference type="NCBI Taxonomy" id="1314781"/>
    <lineage>
        <taxon>Eukaryota</taxon>
        <taxon>Fungi</taxon>
        <taxon>Dikarya</taxon>
        <taxon>Basidiomycota</taxon>
        <taxon>Agaricomycotina</taxon>
        <taxon>Agaricomycetes</taxon>
        <taxon>Auriculariales</taxon>
        <taxon>Exidiaceae</taxon>
        <taxon>Exidia</taxon>
    </lineage>
</organism>
<name>A0A165NJT9_EXIGL</name>
<evidence type="ECO:0000313" key="4">
    <source>
        <dbReference type="Proteomes" id="UP000077266"/>
    </source>
</evidence>